<organism evidence="3 4">
    <name type="scientific">Aspergillus pseudonomiae</name>
    <dbReference type="NCBI Taxonomy" id="1506151"/>
    <lineage>
        <taxon>Eukaryota</taxon>
        <taxon>Fungi</taxon>
        <taxon>Dikarya</taxon>
        <taxon>Ascomycota</taxon>
        <taxon>Pezizomycotina</taxon>
        <taxon>Eurotiomycetes</taxon>
        <taxon>Eurotiomycetidae</taxon>
        <taxon>Eurotiales</taxon>
        <taxon>Aspergillaceae</taxon>
        <taxon>Aspergillus</taxon>
        <taxon>Aspergillus subgen. Circumdati</taxon>
    </lineage>
</organism>
<dbReference type="SUPFAM" id="SSF48097">
    <property type="entry name" value="Regulator of G-protein signaling, RGS"/>
    <property type="match status" value="1"/>
</dbReference>
<reference evidence="3 4" key="1">
    <citation type="submission" date="2019-04" db="EMBL/GenBank/DDBJ databases">
        <authorList>
            <consortium name="DOE Joint Genome Institute"/>
            <person name="Mondo S."/>
            <person name="Kjaerbolling I."/>
            <person name="Vesth T."/>
            <person name="Frisvad J.C."/>
            <person name="Nybo J.L."/>
            <person name="Theobald S."/>
            <person name="Kildgaard S."/>
            <person name="Isbrandt T."/>
            <person name="Kuo A."/>
            <person name="Sato A."/>
            <person name="Lyhne E.K."/>
            <person name="Kogle M.E."/>
            <person name="Wiebenga A."/>
            <person name="Kun R.S."/>
            <person name="Lubbers R.J."/>
            <person name="Makela M.R."/>
            <person name="Barry K."/>
            <person name="Chovatia M."/>
            <person name="Clum A."/>
            <person name="Daum C."/>
            <person name="Haridas S."/>
            <person name="He G."/>
            <person name="LaButti K."/>
            <person name="Lipzen A."/>
            <person name="Riley R."/>
            <person name="Salamov A."/>
            <person name="Simmons B.A."/>
            <person name="Magnuson J.K."/>
            <person name="Henrissat B."/>
            <person name="Mortensen U.H."/>
            <person name="Larsen T.O."/>
            <person name="Devries R.P."/>
            <person name="Grigoriev I.V."/>
            <person name="Machida M."/>
            <person name="Baker S.E."/>
            <person name="Andersen M.R."/>
            <person name="Cantor M.N."/>
            <person name="Hua S.X."/>
        </authorList>
    </citation>
    <scope>NUCLEOTIDE SEQUENCE [LARGE SCALE GENOMIC DNA]</scope>
    <source>
        <strain evidence="3 4">CBS 119388</strain>
    </source>
</reference>
<dbReference type="InterPro" id="IPR036305">
    <property type="entry name" value="RGS_sf"/>
</dbReference>
<feature type="compositionally biased region" description="Polar residues" evidence="1">
    <location>
        <begin position="10"/>
        <end position="20"/>
    </location>
</feature>
<keyword evidence="4" id="KW-1185">Reference proteome</keyword>
<dbReference type="InterPro" id="IPR016137">
    <property type="entry name" value="RGS"/>
</dbReference>
<proteinExistence type="predicted"/>
<dbReference type="InterPro" id="IPR044926">
    <property type="entry name" value="RGS_subdomain_2"/>
</dbReference>
<evidence type="ECO:0000256" key="1">
    <source>
        <dbReference type="SAM" id="MobiDB-lite"/>
    </source>
</evidence>
<dbReference type="Gene3D" id="1.10.167.10">
    <property type="entry name" value="Regulator of G-protein Signalling 4, domain 2"/>
    <property type="match status" value="1"/>
</dbReference>
<gene>
    <name evidence="3" type="ORF">BDV37DRAFT_56431</name>
</gene>
<dbReference type="Pfam" id="PF00615">
    <property type="entry name" value="RGS"/>
    <property type="match status" value="1"/>
</dbReference>
<protein>
    <recommendedName>
        <fullName evidence="2">RGS domain-containing protein</fullName>
    </recommendedName>
</protein>
<dbReference type="Proteomes" id="UP000325579">
    <property type="component" value="Unassembled WGS sequence"/>
</dbReference>
<evidence type="ECO:0000313" key="3">
    <source>
        <dbReference type="EMBL" id="KAE8397438.1"/>
    </source>
</evidence>
<name>A0A5N7CUW6_9EURO</name>
<dbReference type="RefSeq" id="XP_031934757.1">
    <property type="nucleotide sequence ID" value="XM_032090877.1"/>
</dbReference>
<dbReference type="AlphaFoldDB" id="A0A5N7CUW6"/>
<accession>A0A5N7CUW6</accession>
<dbReference type="GeneID" id="43675568"/>
<dbReference type="OrthoDB" id="10266999at2759"/>
<feature type="region of interest" description="Disordered" evidence="1">
    <location>
        <begin position="1"/>
        <end position="20"/>
    </location>
</feature>
<evidence type="ECO:0000259" key="2">
    <source>
        <dbReference type="Pfam" id="PF00615"/>
    </source>
</evidence>
<dbReference type="EMBL" id="ML736895">
    <property type="protein sequence ID" value="KAE8397438.1"/>
    <property type="molecule type" value="Genomic_DNA"/>
</dbReference>
<sequence length="162" mass="18565">MQKSSKEEFTNASTLQQSSQPTLPTLQEVLNMTAPAPYTLDSFVEFLSRNDHLQPLEFMLEARRYKTSYCGVFQQAGELQTPSQRQLQHLAILWERLVSIYILPGSQCDVKLADDALNRLQRYVDMPSVPPIEISDFTLKQVHDKMAGLIFLLFLNERTSLN</sequence>
<feature type="domain" description="RGS" evidence="2">
    <location>
        <begin position="37"/>
        <end position="156"/>
    </location>
</feature>
<evidence type="ECO:0000313" key="4">
    <source>
        <dbReference type="Proteomes" id="UP000325579"/>
    </source>
</evidence>